<dbReference type="EMBL" id="JABBWE010000051">
    <property type="protein sequence ID" value="KAG1790341.1"/>
    <property type="molecule type" value="Genomic_DNA"/>
</dbReference>
<keyword evidence="1" id="KW-0732">Signal</keyword>
<feature type="signal peptide" evidence="1">
    <location>
        <begin position="1"/>
        <end position="20"/>
    </location>
</feature>
<sequence length="116" mass="12637">MHFSFLAVVTFLTASMSVSACGKTACSTSADCCKNYLCIQPPARLSNQRTANTPKVEPAALVVHRDSESCSAFALVSWLMVQYLVRSQSVQLLVDKFSCCSSNVNVWTCLKMINCA</sequence>
<evidence type="ECO:0008006" key="4">
    <source>
        <dbReference type="Google" id="ProtNLM"/>
    </source>
</evidence>
<evidence type="ECO:0000313" key="3">
    <source>
        <dbReference type="Proteomes" id="UP000719766"/>
    </source>
</evidence>
<dbReference type="GeneID" id="64597360"/>
<proteinExistence type="predicted"/>
<accession>A0A9P7AKD8</accession>
<evidence type="ECO:0000313" key="2">
    <source>
        <dbReference type="EMBL" id="KAG1790341.1"/>
    </source>
</evidence>
<comment type="caution">
    <text evidence="2">The sequence shown here is derived from an EMBL/GenBank/DDBJ whole genome shotgun (WGS) entry which is preliminary data.</text>
</comment>
<keyword evidence="3" id="KW-1185">Reference proteome</keyword>
<gene>
    <name evidence="2" type="ORF">HD556DRAFT_1392780</name>
</gene>
<protein>
    <recommendedName>
        <fullName evidence="4">Hydrophobin</fullName>
    </recommendedName>
</protein>
<dbReference type="OrthoDB" id="2691900at2759"/>
<evidence type="ECO:0000256" key="1">
    <source>
        <dbReference type="SAM" id="SignalP"/>
    </source>
</evidence>
<dbReference type="AlphaFoldDB" id="A0A9P7AKD8"/>
<feature type="chain" id="PRO_5040476464" description="Hydrophobin" evidence="1">
    <location>
        <begin position="21"/>
        <end position="116"/>
    </location>
</feature>
<name>A0A9P7AKD8_9AGAM</name>
<reference evidence="2" key="1">
    <citation type="journal article" date="2020" name="New Phytol.">
        <title>Comparative genomics reveals dynamic genome evolution in host specialist ectomycorrhizal fungi.</title>
        <authorList>
            <person name="Lofgren L.A."/>
            <person name="Nguyen N.H."/>
            <person name="Vilgalys R."/>
            <person name="Ruytinx J."/>
            <person name="Liao H.L."/>
            <person name="Branco S."/>
            <person name="Kuo A."/>
            <person name="LaButti K."/>
            <person name="Lipzen A."/>
            <person name="Andreopoulos W."/>
            <person name="Pangilinan J."/>
            <person name="Riley R."/>
            <person name="Hundley H."/>
            <person name="Na H."/>
            <person name="Barry K."/>
            <person name="Grigoriev I.V."/>
            <person name="Stajich J.E."/>
            <person name="Kennedy P.G."/>
        </authorList>
    </citation>
    <scope>NUCLEOTIDE SEQUENCE</scope>
    <source>
        <strain evidence="2">S12</strain>
    </source>
</reference>
<organism evidence="2 3">
    <name type="scientific">Suillus plorans</name>
    <dbReference type="NCBI Taxonomy" id="116603"/>
    <lineage>
        <taxon>Eukaryota</taxon>
        <taxon>Fungi</taxon>
        <taxon>Dikarya</taxon>
        <taxon>Basidiomycota</taxon>
        <taxon>Agaricomycotina</taxon>
        <taxon>Agaricomycetes</taxon>
        <taxon>Agaricomycetidae</taxon>
        <taxon>Boletales</taxon>
        <taxon>Suillineae</taxon>
        <taxon>Suillaceae</taxon>
        <taxon>Suillus</taxon>
    </lineage>
</organism>
<dbReference type="Proteomes" id="UP000719766">
    <property type="component" value="Unassembled WGS sequence"/>
</dbReference>
<dbReference type="RefSeq" id="XP_041157313.1">
    <property type="nucleotide sequence ID" value="XM_041303596.1"/>
</dbReference>